<name>A0AAD7ESJ9_9AGAR</name>
<dbReference type="Proteomes" id="UP001218218">
    <property type="component" value="Unassembled WGS sequence"/>
</dbReference>
<comment type="caution">
    <text evidence="2">The sequence shown here is derived from an EMBL/GenBank/DDBJ whole genome shotgun (WGS) entry which is preliminary data.</text>
</comment>
<feature type="region of interest" description="Disordered" evidence="1">
    <location>
        <begin position="580"/>
        <end position="603"/>
    </location>
</feature>
<feature type="compositionally biased region" description="Polar residues" evidence="1">
    <location>
        <begin position="261"/>
        <end position="272"/>
    </location>
</feature>
<accession>A0AAD7ESJ9</accession>
<protein>
    <submittedName>
        <fullName evidence="2">Uncharacterized protein</fullName>
    </submittedName>
</protein>
<feature type="region of interest" description="Disordered" evidence="1">
    <location>
        <begin position="327"/>
        <end position="371"/>
    </location>
</feature>
<proteinExistence type="predicted"/>
<feature type="region of interest" description="Disordered" evidence="1">
    <location>
        <begin position="260"/>
        <end position="286"/>
    </location>
</feature>
<gene>
    <name evidence="2" type="ORF">DFH08DRAFT_1080273</name>
</gene>
<feature type="region of interest" description="Disordered" evidence="1">
    <location>
        <begin position="396"/>
        <end position="546"/>
    </location>
</feature>
<evidence type="ECO:0000313" key="2">
    <source>
        <dbReference type="EMBL" id="KAJ7347170.1"/>
    </source>
</evidence>
<dbReference type="AlphaFoldDB" id="A0AAD7ESJ9"/>
<feature type="compositionally biased region" description="Basic and acidic residues" evidence="1">
    <location>
        <begin position="331"/>
        <end position="361"/>
    </location>
</feature>
<organism evidence="2 3">
    <name type="scientific">Mycena albidolilacea</name>
    <dbReference type="NCBI Taxonomy" id="1033008"/>
    <lineage>
        <taxon>Eukaryota</taxon>
        <taxon>Fungi</taxon>
        <taxon>Dikarya</taxon>
        <taxon>Basidiomycota</taxon>
        <taxon>Agaricomycotina</taxon>
        <taxon>Agaricomycetes</taxon>
        <taxon>Agaricomycetidae</taxon>
        <taxon>Agaricales</taxon>
        <taxon>Marasmiineae</taxon>
        <taxon>Mycenaceae</taxon>
        <taxon>Mycena</taxon>
    </lineage>
</organism>
<evidence type="ECO:0000256" key="1">
    <source>
        <dbReference type="SAM" id="MobiDB-lite"/>
    </source>
</evidence>
<feature type="compositionally biased region" description="Low complexity" evidence="1">
    <location>
        <begin position="530"/>
        <end position="540"/>
    </location>
</feature>
<feature type="compositionally biased region" description="Basic and acidic residues" evidence="1">
    <location>
        <begin position="416"/>
        <end position="431"/>
    </location>
</feature>
<feature type="compositionally biased region" description="Acidic residues" evidence="1">
    <location>
        <begin position="432"/>
        <end position="459"/>
    </location>
</feature>
<dbReference type="EMBL" id="JARIHO010000019">
    <property type="protein sequence ID" value="KAJ7347170.1"/>
    <property type="molecule type" value="Genomic_DNA"/>
</dbReference>
<sequence length="736" mass="81233">MPVVRPPKRECAQPPPTRTSLAERTRATASAVELEQGVAIPTILVPARPHLLPQPQKTCHHPAELSFIDSPSGTPAPNHTSAWTDSNVFGFLLHTAISIPPRPASTRGASPFVFVLCRGGTEVALPRKYRLPLLWMQKFMWQSVPLVQPLVSWNHGKWDVLHIARLCYTLICAACEAGEEGDMTDSLRYPTVDRALLRYWHRWLVSRDGFVEDVLAFDWSAWVLKDHKGFFLTKEEARNGISAEEFVRLTGLEHLPVPPQATISSSFSRSPTPENPPGDSIPLNTLVSGMSHSSGWHYVGVSNQAPPLPEAKSLSKSEKAALMPEFTLFRSSEKQREQVSVSDKRQEQRERASRSQDRPSDDAPAWDVGMGNGPGAALLHVPVTAIGAVRATKFRPAPAQTARKKTVAWEDEDYQEDAHPATRYAENREQEAQPETEVNMEIEEDSDLDDDDDDDDDSLELLYPEQSSAEKGKVRSPHPSRAARRARHGHGRRFDGCTTGTARHPTPFRYRPVGKPPEPLTERVGYPSYGTRRTGATGTACSPTPERPLAVAFPDARIPSEAPPATKPLAQLQFLLAIDLPASPPRRNGQRSTPTRKTPAPGAFHGILDELVDEVVALREVVRGDGAQAQEKKRLGLEQRVKGLQKDGVGTRWDTYRTSGHPYLARGSPHRRSSSVQSNAAAPLPRHPLQHLIDGDDANAYGRAQMDVDSQTGGPNVENLPPRSRKFSCAVRTTRI</sequence>
<feature type="region of interest" description="Disordered" evidence="1">
    <location>
        <begin position="1"/>
        <end position="28"/>
    </location>
</feature>
<feature type="compositionally biased region" description="Basic residues" evidence="1">
    <location>
        <begin position="474"/>
        <end position="491"/>
    </location>
</feature>
<evidence type="ECO:0000313" key="3">
    <source>
        <dbReference type="Proteomes" id="UP001218218"/>
    </source>
</evidence>
<reference evidence="2" key="1">
    <citation type="submission" date="2023-03" db="EMBL/GenBank/DDBJ databases">
        <title>Massive genome expansion in bonnet fungi (Mycena s.s.) driven by repeated elements and novel gene families across ecological guilds.</title>
        <authorList>
            <consortium name="Lawrence Berkeley National Laboratory"/>
            <person name="Harder C.B."/>
            <person name="Miyauchi S."/>
            <person name="Viragh M."/>
            <person name="Kuo A."/>
            <person name="Thoen E."/>
            <person name="Andreopoulos B."/>
            <person name="Lu D."/>
            <person name="Skrede I."/>
            <person name="Drula E."/>
            <person name="Henrissat B."/>
            <person name="Morin E."/>
            <person name="Kohler A."/>
            <person name="Barry K."/>
            <person name="LaButti K."/>
            <person name="Morin E."/>
            <person name="Salamov A."/>
            <person name="Lipzen A."/>
            <person name="Mereny Z."/>
            <person name="Hegedus B."/>
            <person name="Baldrian P."/>
            <person name="Stursova M."/>
            <person name="Weitz H."/>
            <person name="Taylor A."/>
            <person name="Grigoriev I.V."/>
            <person name="Nagy L.G."/>
            <person name="Martin F."/>
            <person name="Kauserud H."/>
        </authorList>
    </citation>
    <scope>NUCLEOTIDE SEQUENCE</scope>
    <source>
        <strain evidence="2">CBHHK002</strain>
    </source>
</reference>
<keyword evidence="3" id="KW-1185">Reference proteome</keyword>
<feature type="region of interest" description="Disordered" evidence="1">
    <location>
        <begin position="662"/>
        <end position="681"/>
    </location>
</feature>